<name>A0ABS5PM50_9FIRM</name>
<evidence type="ECO:0000313" key="2">
    <source>
        <dbReference type="Proteomes" id="UP000746471"/>
    </source>
</evidence>
<dbReference type="EMBL" id="JAHBCL010000008">
    <property type="protein sequence ID" value="MBS7526254.1"/>
    <property type="molecule type" value="Genomic_DNA"/>
</dbReference>
<protein>
    <submittedName>
        <fullName evidence="1">Uncharacterized protein</fullName>
    </submittedName>
</protein>
<dbReference type="RefSeq" id="WP_213236034.1">
    <property type="nucleotide sequence ID" value="NZ_JAHBCL010000008.1"/>
</dbReference>
<sequence length="316" mass="34932">MMQEAVNRMTIAAFKDQFMVTKAYPNGDAWDAIAKKPLVIHTPYGTFTPRFKREESRQKFSKSISFHQSGALKSIVPQEQTSVMTPIGMYPAELVTFHKNGMVYRVFPLNGQIDGFWTEADEAKLAEAYDFDLQIGTFTAKIISIQFYDNGALKGVLLWPGEVIEIMTPQGLMPCRIGFNLYPDGSLKSFEPAKPVSIQSVIGVISAFDYEALGIHADSNAVVFSQEGELISVLTPLTTIVASQGGQIRRIAPRTTVNPVDGESLMVVAIKIEFDTETVKINGERFSRNETMLKTHTMTVLGASSKSAEKVIFNIT</sequence>
<dbReference type="Proteomes" id="UP000746471">
    <property type="component" value="Unassembled WGS sequence"/>
</dbReference>
<keyword evidence="2" id="KW-1185">Reference proteome</keyword>
<reference evidence="1 2" key="1">
    <citation type="submission" date="2021-05" db="EMBL/GenBank/DDBJ databases">
        <title>Fusibacter ferrireducens sp. nov., an anaerobic, sulfur- and Fe-reducing bacterium isolated from the mangrove sediment.</title>
        <authorList>
            <person name="Qiu D."/>
        </authorList>
    </citation>
    <scope>NUCLEOTIDE SEQUENCE [LARGE SCALE GENOMIC DNA]</scope>
    <source>
        <strain evidence="1 2">DSM 12116</strain>
    </source>
</reference>
<evidence type="ECO:0000313" key="1">
    <source>
        <dbReference type="EMBL" id="MBS7526254.1"/>
    </source>
</evidence>
<gene>
    <name evidence="1" type="ORF">KHM83_06160</name>
</gene>
<proteinExistence type="predicted"/>
<organism evidence="1 2">
    <name type="scientific">Fusibacter paucivorans</name>
    <dbReference type="NCBI Taxonomy" id="76009"/>
    <lineage>
        <taxon>Bacteria</taxon>
        <taxon>Bacillati</taxon>
        <taxon>Bacillota</taxon>
        <taxon>Clostridia</taxon>
        <taxon>Eubacteriales</taxon>
        <taxon>Eubacteriales Family XII. Incertae Sedis</taxon>
        <taxon>Fusibacter</taxon>
    </lineage>
</organism>
<comment type="caution">
    <text evidence="1">The sequence shown here is derived from an EMBL/GenBank/DDBJ whole genome shotgun (WGS) entry which is preliminary data.</text>
</comment>
<accession>A0ABS5PM50</accession>